<dbReference type="InterPro" id="IPR043128">
    <property type="entry name" value="Rev_trsase/Diguanyl_cyclase"/>
</dbReference>
<name>A0A1W5DD29_9LECA</name>
<feature type="region of interest" description="Disordered" evidence="1">
    <location>
        <begin position="1"/>
        <end position="27"/>
    </location>
</feature>
<evidence type="ECO:0000256" key="1">
    <source>
        <dbReference type="SAM" id="MobiDB-lite"/>
    </source>
</evidence>
<dbReference type="GO" id="GO:0003964">
    <property type="term" value="F:RNA-directed DNA polymerase activity"/>
    <property type="evidence" value="ECO:0007669"/>
    <property type="project" value="UniProtKB-KW"/>
</dbReference>
<dbReference type="Proteomes" id="UP000192927">
    <property type="component" value="Unassembled WGS sequence"/>
</dbReference>
<protein>
    <submittedName>
        <fullName evidence="3">Reverse transcriptase domain protein</fullName>
    </submittedName>
</protein>
<feature type="domain" description="Reverse transcriptase" evidence="2">
    <location>
        <begin position="147"/>
        <end position="321"/>
    </location>
</feature>
<dbReference type="SUPFAM" id="SSF56672">
    <property type="entry name" value="DNA/RNA polymerases"/>
    <property type="match status" value="1"/>
</dbReference>
<evidence type="ECO:0000313" key="3">
    <source>
        <dbReference type="EMBL" id="SLM41067.1"/>
    </source>
</evidence>
<dbReference type="Gene3D" id="3.30.70.270">
    <property type="match status" value="1"/>
</dbReference>
<keyword evidence="4" id="KW-1185">Reference proteome</keyword>
<dbReference type="PROSITE" id="PS50878">
    <property type="entry name" value="RT_POL"/>
    <property type="match status" value="1"/>
</dbReference>
<keyword evidence="3" id="KW-0548">Nucleotidyltransferase</keyword>
<dbReference type="EMBL" id="FWEW01003771">
    <property type="protein sequence ID" value="SLM41067.1"/>
    <property type="molecule type" value="Genomic_DNA"/>
</dbReference>
<keyword evidence="3" id="KW-0695">RNA-directed DNA polymerase</keyword>
<dbReference type="InterPro" id="IPR000477">
    <property type="entry name" value="RT_dom"/>
</dbReference>
<evidence type="ECO:0000313" key="4">
    <source>
        <dbReference type="Proteomes" id="UP000192927"/>
    </source>
</evidence>
<accession>A0A1W5DD29</accession>
<sequence length="321" mass="36277">MEDKVTGTHGPRPVSSPSTEEMAPKSPQGALHLNIARIGAAPFISLSKKPENEFFSVSLYDLDKSLRVLPSDDHRMDKNVDPATVLPAQYHDYLDVFSRKDSNVLPPYRSYDHTIKLLPDTTPPSECLYGMSRDEQEELRKYLKENLEKGFIRASQSPAASPVLFVKKPGGGLRFCVDYRGLNAITVKSRYPLPLIKETLNRLSKAVIYTKLDIIAAFNRLRIAKGEEWMTAFFTRMGLFEYLVLPFGLCNGPSSFQAFINDTLRDYLDIFCTAYMDDILIYSNSLGEHNIHVKMVLERLCKAGLQVDITNANSTLQRSRI</sequence>
<dbReference type="CDD" id="cd01647">
    <property type="entry name" value="RT_LTR"/>
    <property type="match status" value="1"/>
</dbReference>
<dbReference type="InterPro" id="IPR053134">
    <property type="entry name" value="RNA-dir_DNA_polymerase"/>
</dbReference>
<dbReference type="InterPro" id="IPR043502">
    <property type="entry name" value="DNA/RNA_pol_sf"/>
</dbReference>
<reference evidence="4" key="1">
    <citation type="submission" date="2017-03" db="EMBL/GenBank/DDBJ databases">
        <authorList>
            <person name="Sharma R."/>
            <person name="Thines M."/>
        </authorList>
    </citation>
    <scope>NUCLEOTIDE SEQUENCE [LARGE SCALE GENOMIC DNA]</scope>
</reference>
<evidence type="ECO:0000259" key="2">
    <source>
        <dbReference type="PROSITE" id="PS50878"/>
    </source>
</evidence>
<keyword evidence="3" id="KW-0808">Transferase</keyword>
<dbReference type="PANTHER" id="PTHR24559:SF444">
    <property type="entry name" value="REVERSE TRANSCRIPTASE DOMAIN-CONTAINING PROTEIN"/>
    <property type="match status" value="1"/>
</dbReference>
<dbReference type="Gene3D" id="3.10.10.10">
    <property type="entry name" value="HIV Type 1 Reverse Transcriptase, subunit A, domain 1"/>
    <property type="match status" value="1"/>
</dbReference>
<proteinExistence type="predicted"/>
<dbReference type="AlphaFoldDB" id="A0A1W5DD29"/>
<dbReference type="PANTHER" id="PTHR24559">
    <property type="entry name" value="TRANSPOSON TY3-I GAG-POL POLYPROTEIN"/>
    <property type="match status" value="1"/>
</dbReference>
<organism evidence="3 4">
    <name type="scientific">Lasallia pustulata</name>
    <dbReference type="NCBI Taxonomy" id="136370"/>
    <lineage>
        <taxon>Eukaryota</taxon>
        <taxon>Fungi</taxon>
        <taxon>Dikarya</taxon>
        <taxon>Ascomycota</taxon>
        <taxon>Pezizomycotina</taxon>
        <taxon>Lecanoromycetes</taxon>
        <taxon>OSLEUM clade</taxon>
        <taxon>Umbilicariomycetidae</taxon>
        <taxon>Umbilicariales</taxon>
        <taxon>Umbilicariaceae</taxon>
        <taxon>Lasallia</taxon>
    </lineage>
</organism>
<dbReference type="Pfam" id="PF00078">
    <property type="entry name" value="RVT_1"/>
    <property type="match status" value="1"/>
</dbReference>